<dbReference type="PRINTS" id="PR00033">
    <property type="entry name" value="HTHASNC"/>
</dbReference>
<feature type="domain" description="HTH deoR-type" evidence="3">
    <location>
        <begin position="14"/>
        <end position="69"/>
    </location>
</feature>
<sequence length="267" mass="31025">MDNYKKYWRFGMFLDERLEKILEILENEKKVKVTDLAEKFNVSEVIIRKNLKRLEQEGKLKRTHGGAILLKELVHSSTLEERIINRTKQKEIVARKIIENIENGETIFFDITSINYIASEYLANSEKEITLITNMPSITTHFNKNSKVDIIMIGGEYNKKVGGNVGSEAINYIKRYNVDKAFIGSAGIDLEAEKVMNFELNDGNTKKEIMKISKKIFLVTEYKKLGILGSYKFSNLSDFDIFICEKNKKDYLENYKKIFDECEVEII</sequence>
<dbReference type="Gene3D" id="1.10.10.10">
    <property type="entry name" value="Winged helix-like DNA-binding domain superfamily/Winged helix DNA-binding domain"/>
    <property type="match status" value="1"/>
</dbReference>
<dbReference type="SMART" id="SM00420">
    <property type="entry name" value="HTH_DEOR"/>
    <property type="match status" value="1"/>
</dbReference>
<dbReference type="GO" id="GO:0043565">
    <property type="term" value="F:sequence-specific DNA binding"/>
    <property type="evidence" value="ECO:0007669"/>
    <property type="project" value="InterPro"/>
</dbReference>
<gene>
    <name evidence="4" type="ORF">HMPREF3180_00797</name>
</gene>
<dbReference type="PRINTS" id="PR00037">
    <property type="entry name" value="HTHLACR"/>
</dbReference>
<evidence type="ECO:0000259" key="3">
    <source>
        <dbReference type="PROSITE" id="PS51000"/>
    </source>
</evidence>
<protein>
    <submittedName>
        <fullName evidence="4">Transcriptional regulator, DeoR family</fullName>
    </submittedName>
</protein>
<dbReference type="PROSITE" id="PS51000">
    <property type="entry name" value="HTH_DEOR_2"/>
    <property type="match status" value="1"/>
</dbReference>
<dbReference type="SUPFAM" id="SSF100950">
    <property type="entry name" value="NagB/RpiA/CoA transferase-like"/>
    <property type="match status" value="1"/>
</dbReference>
<dbReference type="InterPro" id="IPR050313">
    <property type="entry name" value="Carb_Metab_HTH_regulators"/>
</dbReference>
<dbReference type="SUPFAM" id="SSF46785">
    <property type="entry name" value="Winged helix' DNA-binding domain"/>
    <property type="match status" value="1"/>
</dbReference>
<proteinExistence type="predicted"/>
<accession>A0A134AJM5</accession>
<dbReference type="AlphaFoldDB" id="A0A134AJM5"/>
<name>A0A134AJM5_9FUSO</name>
<comment type="caution">
    <text evidence="4">The sequence shown here is derived from an EMBL/GenBank/DDBJ whole genome shotgun (WGS) entry which is preliminary data.</text>
</comment>
<evidence type="ECO:0000313" key="5">
    <source>
        <dbReference type="Proteomes" id="UP000070483"/>
    </source>
</evidence>
<dbReference type="InterPro" id="IPR001034">
    <property type="entry name" value="DeoR_HTH"/>
</dbReference>
<dbReference type="SMART" id="SM01134">
    <property type="entry name" value="DeoRC"/>
    <property type="match status" value="1"/>
</dbReference>
<dbReference type="PANTHER" id="PTHR30363">
    <property type="entry name" value="HTH-TYPE TRANSCRIPTIONAL REGULATOR SRLR-RELATED"/>
    <property type="match status" value="1"/>
</dbReference>
<dbReference type="Proteomes" id="UP000070483">
    <property type="component" value="Unassembled WGS sequence"/>
</dbReference>
<dbReference type="InterPro" id="IPR036388">
    <property type="entry name" value="WH-like_DNA-bd_sf"/>
</dbReference>
<keyword evidence="5" id="KW-1185">Reference proteome</keyword>
<keyword evidence="1" id="KW-0805">Transcription regulation</keyword>
<dbReference type="Pfam" id="PF08220">
    <property type="entry name" value="HTH_DeoR"/>
    <property type="match status" value="1"/>
</dbReference>
<reference evidence="5" key="1">
    <citation type="submission" date="2016-01" db="EMBL/GenBank/DDBJ databases">
        <authorList>
            <person name="Mitreva M."/>
            <person name="Pepin K.H."/>
            <person name="Mihindukulasuriya K.A."/>
            <person name="Fulton R."/>
            <person name="Fronick C."/>
            <person name="O'Laughlin M."/>
            <person name="Miner T."/>
            <person name="Herter B."/>
            <person name="Rosa B.A."/>
            <person name="Cordes M."/>
            <person name="Tomlinson C."/>
            <person name="Wollam A."/>
            <person name="Palsikar V.B."/>
            <person name="Mardis E.R."/>
            <person name="Wilson R.K."/>
        </authorList>
    </citation>
    <scope>NUCLEOTIDE SEQUENCE [LARGE SCALE GENOMIC DNA]</scope>
    <source>
        <strain evidence="5">KA00185</strain>
    </source>
</reference>
<dbReference type="EMBL" id="LSDD01000056">
    <property type="protein sequence ID" value="KXB67933.1"/>
    <property type="molecule type" value="Genomic_DNA"/>
</dbReference>
<dbReference type="InterPro" id="IPR014036">
    <property type="entry name" value="DeoR-like_C"/>
</dbReference>
<keyword evidence="2" id="KW-0804">Transcription</keyword>
<organism evidence="4 5">
    <name type="scientific">Leptotrichia wadei</name>
    <dbReference type="NCBI Taxonomy" id="157687"/>
    <lineage>
        <taxon>Bacteria</taxon>
        <taxon>Fusobacteriati</taxon>
        <taxon>Fusobacteriota</taxon>
        <taxon>Fusobacteriia</taxon>
        <taxon>Fusobacteriales</taxon>
        <taxon>Leptotrichiaceae</taxon>
        <taxon>Leptotrichia</taxon>
    </lineage>
</organism>
<evidence type="ECO:0000313" key="4">
    <source>
        <dbReference type="EMBL" id="KXB67933.1"/>
    </source>
</evidence>
<evidence type="ECO:0000256" key="2">
    <source>
        <dbReference type="ARBA" id="ARBA00023163"/>
    </source>
</evidence>
<dbReference type="PANTHER" id="PTHR30363:SF44">
    <property type="entry name" value="AGA OPERON TRANSCRIPTIONAL REPRESSOR-RELATED"/>
    <property type="match status" value="1"/>
</dbReference>
<dbReference type="PATRIC" id="fig|157687.3.peg.793"/>
<dbReference type="InterPro" id="IPR037171">
    <property type="entry name" value="NagB/RpiA_transferase-like"/>
</dbReference>
<dbReference type="Pfam" id="PF00455">
    <property type="entry name" value="DeoRC"/>
    <property type="match status" value="1"/>
</dbReference>
<dbReference type="GO" id="GO:0003700">
    <property type="term" value="F:DNA-binding transcription factor activity"/>
    <property type="evidence" value="ECO:0007669"/>
    <property type="project" value="InterPro"/>
</dbReference>
<dbReference type="InterPro" id="IPR000485">
    <property type="entry name" value="AsnC-type_HTH_dom"/>
</dbReference>
<dbReference type="STRING" id="157687.HMPREF3180_00797"/>
<evidence type="ECO:0000256" key="1">
    <source>
        <dbReference type="ARBA" id="ARBA00023015"/>
    </source>
</evidence>
<dbReference type="InterPro" id="IPR036390">
    <property type="entry name" value="WH_DNA-bd_sf"/>
</dbReference>